<dbReference type="GO" id="GO:0055129">
    <property type="term" value="P:L-proline biosynthetic process"/>
    <property type="evidence" value="ECO:0007669"/>
    <property type="project" value="UniProtKB-UniRule"/>
</dbReference>
<dbReference type="HAMAP" id="MF_01925">
    <property type="entry name" value="P5C_reductase"/>
    <property type="match status" value="1"/>
</dbReference>
<dbReference type="InterPro" id="IPR029036">
    <property type="entry name" value="P5CR_dimer"/>
</dbReference>
<dbReference type="InterPro" id="IPR028939">
    <property type="entry name" value="P5C_Rdtase_cat_N"/>
</dbReference>
<feature type="domain" description="Pyrroline-5-carboxylate reductase catalytic N-terminal" evidence="7">
    <location>
        <begin position="3"/>
        <end position="97"/>
    </location>
</feature>
<evidence type="ECO:0000256" key="6">
    <source>
        <dbReference type="PIRSR" id="PIRSR000193-1"/>
    </source>
</evidence>
<reference evidence="9 10" key="1">
    <citation type="submission" date="2019-03" db="EMBL/GenBank/DDBJ databases">
        <title>Genomic Encyclopedia of Type Strains, Phase IV (KMG-IV): sequencing the most valuable type-strain genomes for metagenomic binning, comparative biology and taxonomic classification.</title>
        <authorList>
            <person name="Goeker M."/>
        </authorList>
    </citation>
    <scope>NUCLEOTIDE SEQUENCE [LARGE SCALE GENOMIC DNA]</scope>
    <source>
        <strain evidence="9 10">DSM 13328</strain>
    </source>
</reference>
<dbReference type="InterPro" id="IPR008927">
    <property type="entry name" value="6-PGluconate_DH-like_C_sf"/>
</dbReference>
<dbReference type="OrthoDB" id="25257at2157"/>
<gene>
    <name evidence="4" type="primary">proC</name>
    <name evidence="9" type="ORF">C7391_0578</name>
</gene>
<comment type="catalytic activity">
    <reaction evidence="4">
        <text>L-proline + NADP(+) = (S)-1-pyrroline-5-carboxylate + NADPH + 2 H(+)</text>
        <dbReference type="Rhea" id="RHEA:14109"/>
        <dbReference type="ChEBI" id="CHEBI:15378"/>
        <dbReference type="ChEBI" id="CHEBI:17388"/>
        <dbReference type="ChEBI" id="CHEBI:57783"/>
        <dbReference type="ChEBI" id="CHEBI:58349"/>
        <dbReference type="ChEBI" id="CHEBI:60039"/>
        <dbReference type="EC" id="1.5.1.2"/>
    </reaction>
</comment>
<comment type="catalytic activity">
    <reaction evidence="4">
        <text>L-proline + NAD(+) = (S)-1-pyrroline-5-carboxylate + NADH + 2 H(+)</text>
        <dbReference type="Rhea" id="RHEA:14105"/>
        <dbReference type="ChEBI" id="CHEBI:15378"/>
        <dbReference type="ChEBI" id="CHEBI:17388"/>
        <dbReference type="ChEBI" id="CHEBI:57540"/>
        <dbReference type="ChEBI" id="CHEBI:57945"/>
        <dbReference type="ChEBI" id="CHEBI:60039"/>
        <dbReference type="EC" id="1.5.1.2"/>
    </reaction>
</comment>
<dbReference type="InterPro" id="IPR000304">
    <property type="entry name" value="Pyrroline-COOH_reductase"/>
</dbReference>
<keyword evidence="4" id="KW-0963">Cytoplasm</keyword>
<dbReference type="PANTHER" id="PTHR11645">
    <property type="entry name" value="PYRROLINE-5-CARBOXYLATE REDUCTASE"/>
    <property type="match status" value="1"/>
</dbReference>
<dbReference type="GO" id="GO:0004735">
    <property type="term" value="F:pyrroline-5-carboxylate reductase activity"/>
    <property type="evidence" value="ECO:0007669"/>
    <property type="project" value="UniProtKB-UniRule"/>
</dbReference>
<organism evidence="9 10">
    <name type="scientific">Methanimicrococcus blatticola</name>
    <dbReference type="NCBI Taxonomy" id="91560"/>
    <lineage>
        <taxon>Archaea</taxon>
        <taxon>Methanobacteriati</taxon>
        <taxon>Methanobacteriota</taxon>
        <taxon>Stenosarchaea group</taxon>
        <taxon>Methanomicrobia</taxon>
        <taxon>Methanosarcinales</taxon>
        <taxon>Methanosarcinaceae</taxon>
        <taxon>Methanimicrococcus</taxon>
    </lineage>
</organism>
<dbReference type="Gene3D" id="1.10.3730.10">
    <property type="entry name" value="ProC C-terminal domain-like"/>
    <property type="match status" value="1"/>
</dbReference>
<evidence type="ECO:0000256" key="3">
    <source>
        <dbReference type="ARBA" id="ARBA00023002"/>
    </source>
</evidence>
<comment type="subcellular location">
    <subcellularLocation>
        <location evidence="4">Cytoplasm</location>
    </subcellularLocation>
</comment>
<evidence type="ECO:0000256" key="4">
    <source>
        <dbReference type="HAMAP-Rule" id="MF_01925"/>
    </source>
</evidence>
<name>A0A484F503_9EURY</name>
<evidence type="ECO:0000313" key="9">
    <source>
        <dbReference type="EMBL" id="TDQ70236.1"/>
    </source>
</evidence>
<proteinExistence type="inferred from homology"/>
<dbReference type="GO" id="GO:0005737">
    <property type="term" value="C:cytoplasm"/>
    <property type="evidence" value="ECO:0007669"/>
    <property type="project" value="UniProtKB-SubCell"/>
</dbReference>
<dbReference type="InterPro" id="IPR036291">
    <property type="entry name" value="NAD(P)-bd_dom_sf"/>
</dbReference>
<evidence type="ECO:0000256" key="2">
    <source>
        <dbReference type="ARBA" id="ARBA00022857"/>
    </source>
</evidence>
<comment type="caution">
    <text evidence="9">The sequence shown here is derived from an EMBL/GenBank/DDBJ whole genome shotgun (WGS) entry which is preliminary data.</text>
</comment>
<dbReference type="FunFam" id="1.10.3730.10:FF:000001">
    <property type="entry name" value="Pyrroline-5-carboxylate reductase"/>
    <property type="match status" value="1"/>
</dbReference>
<keyword evidence="3 4" id="KW-0560">Oxidoreductase</keyword>
<keyword evidence="10" id="KW-1185">Reference proteome</keyword>
<feature type="domain" description="Pyrroline-5-carboxylate reductase dimerisation" evidence="8">
    <location>
        <begin position="162"/>
        <end position="260"/>
    </location>
</feature>
<dbReference type="SUPFAM" id="SSF51735">
    <property type="entry name" value="NAD(P)-binding Rossmann-fold domains"/>
    <property type="match status" value="1"/>
</dbReference>
<dbReference type="Pfam" id="PF14748">
    <property type="entry name" value="P5CR_dimer"/>
    <property type="match status" value="1"/>
</dbReference>
<comment type="pathway">
    <text evidence="4">Amino-acid biosynthesis; L-proline biosynthesis; L-proline from L-glutamate 5-semialdehyde: step 1/1.</text>
</comment>
<dbReference type="EC" id="1.5.1.2" evidence="4 5"/>
<dbReference type="Proteomes" id="UP000294855">
    <property type="component" value="Unassembled WGS sequence"/>
</dbReference>
<dbReference type="Pfam" id="PF03807">
    <property type="entry name" value="F420_oxidored"/>
    <property type="match status" value="1"/>
</dbReference>
<dbReference type="NCBIfam" id="TIGR00112">
    <property type="entry name" value="proC"/>
    <property type="match status" value="1"/>
</dbReference>
<evidence type="ECO:0000256" key="5">
    <source>
        <dbReference type="NCBIfam" id="TIGR00112"/>
    </source>
</evidence>
<comment type="function">
    <text evidence="4">Catalyzes the reduction of 1-pyrroline-5-carboxylate (PCA) to L-proline.</text>
</comment>
<dbReference type="EMBL" id="SNYS01000006">
    <property type="protein sequence ID" value="TDQ70236.1"/>
    <property type="molecule type" value="Genomic_DNA"/>
</dbReference>
<accession>A0A484F503</accession>
<evidence type="ECO:0000256" key="1">
    <source>
        <dbReference type="ARBA" id="ARBA00005525"/>
    </source>
</evidence>
<dbReference type="RefSeq" id="WP_133517043.1">
    <property type="nucleotide sequence ID" value="NZ_JAHDUW010000006.1"/>
</dbReference>
<dbReference type="SUPFAM" id="SSF48179">
    <property type="entry name" value="6-phosphogluconate dehydrogenase C-terminal domain-like"/>
    <property type="match status" value="1"/>
</dbReference>
<evidence type="ECO:0000259" key="7">
    <source>
        <dbReference type="Pfam" id="PF03807"/>
    </source>
</evidence>
<protein>
    <recommendedName>
        <fullName evidence="4 5">Pyrroline-5-carboxylate reductase</fullName>
        <shortName evidence="4">P5C reductase</shortName>
        <shortName evidence="4">P5CR</shortName>
        <ecNumber evidence="4 5">1.5.1.2</ecNumber>
    </recommendedName>
    <alternativeName>
        <fullName evidence="4">PCA reductase</fullName>
    </alternativeName>
</protein>
<keyword evidence="2 4" id="KW-0521">NADP</keyword>
<dbReference type="UniPathway" id="UPA00098">
    <property type="reaction ID" value="UER00361"/>
</dbReference>
<evidence type="ECO:0000313" key="10">
    <source>
        <dbReference type="Proteomes" id="UP000294855"/>
    </source>
</evidence>
<dbReference type="PIRSF" id="PIRSF000193">
    <property type="entry name" value="Pyrrol-5-carb_rd"/>
    <property type="match status" value="1"/>
</dbReference>
<dbReference type="PANTHER" id="PTHR11645:SF0">
    <property type="entry name" value="PYRROLINE-5-CARBOXYLATE REDUCTASE 3"/>
    <property type="match status" value="1"/>
</dbReference>
<keyword evidence="4" id="KW-0028">Amino-acid biosynthesis</keyword>
<sequence length="260" mass="27738">MTKIGFIGMGNMAKAIVRGFILKDAVPPENILAYAPSQEKLKEFAGETGIISYAVLDKMIQDSDIILIAVKPDQIEEVITPVKELLKNKVLLSVAAGWDYDKYDSLLDASTRHLFIMPSTPVQIGEGISLFEQKHSLTADEFETVEKLFSTIGLVQVLPGNLMSIGGTVSACTPAFLGIVIEAIADGGVKHGLPRDAAYKLASQVLIGTGKTQLETGQHPGEMKDAVCSPGGLTIQGVVSLENDGFRAAIIRALDASVKK</sequence>
<dbReference type="Gene3D" id="3.40.50.720">
    <property type="entry name" value="NAD(P)-binding Rossmann-like Domain"/>
    <property type="match status" value="1"/>
</dbReference>
<comment type="similarity">
    <text evidence="1 4">Belongs to the pyrroline-5-carboxylate reductase family.</text>
</comment>
<keyword evidence="4" id="KW-0641">Proline biosynthesis</keyword>
<evidence type="ECO:0000259" key="8">
    <source>
        <dbReference type="Pfam" id="PF14748"/>
    </source>
</evidence>
<feature type="binding site" evidence="6">
    <location>
        <begin position="69"/>
        <end position="72"/>
    </location>
    <ligand>
        <name>NADP(+)</name>
        <dbReference type="ChEBI" id="CHEBI:58349"/>
    </ligand>
</feature>
<feature type="binding site" evidence="6">
    <location>
        <begin position="7"/>
        <end position="12"/>
    </location>
    <ligand>
        <name>NADP(+)</name>
        <dbReference type="ChEBI" id="CHEBI:58349"/>
    </ligand>
</feature>
<dbReference type="AlphaFoldDB" id="A0A484F503"/>